<dbReference type="PANTHER" id="PTHR11132">
    <property type="entry name" value="SOLUTE CARRIER FAMILY 35"/>
    <property type="match status" value="1"/>
</dbReference>
<evidence type="ECO:0000256" key="4">
    <source>
        <dbReference type="ARBA" id="ARBA00023136"/>
    </source>
</evidence>
<dbReference type="InterPro" id="IPR004853">
    <property type="entry name" value="Sugar_P_trans_dom"/>
</dbReference>
<keyword evidence="3 5" id="KW-1133">Transmembrane helix</keyword>
<sequence>MTKSVETIGSSYGGTHHVLISAMGTEKRRAQSSQSWKDHLNVNNAKILFYFLLWFILSIIYNNCNKKATNALKMPYLIANFQIFCGIPIIAVSWLSGLRKVPSIFDGPIFLRLCVISALHSGCHLAGVLSMGAGAVSFAHIVKAGEPFCTAIFSIIIVKTFYSWQVYLTLIPVCVGVAVASASELNFSWLSFLCAVASAVFASLRGILSKESLKTFAGRHLQAQNLYAVLTVISFFGLLIPCSIIDGPMFAEKWGAAMDKPEYMTTLVHLVASGFAYFLYNEVAFLALEAVSPVTHAVGSTFKRIFIIGSSVIFLGEPMSVPGWIGGTTAVLGVFAFSMAKNRYSAASSKSGH</sequence>
<protein>
    <recommendedName>
        <fullName evidence="6">Sugar phosphate transporter domain-containing protein</fullName>
    </recommendedName>
</protein>
<evidence type="ECO:0000259" key="6">
    <source>
        <dbReference type="Pfam" id="PF03151"/>
    </source>
</evidence>
<dbReference type="InterPro" id="IPR050186">
    <property type="entry name" value="TPT_transporter"/>
</dbReference>
<dbReference type="SUPFAM" id="SSF103481">
    <property type="entry name" value="Multidrug resistance efflux transporter EmrE"/>
    <property type="match status" value="1"/>
</dbReference>
<feature type="transmembrane region" description="Helical" evidence="5">
    <location>
        <begin position="228"/>
        <end position="251"/>
    </location>
</feature>
<feature type="domain" description="Sugar phosphate transporter" evidence="6">
    <location>
        <begin position="46"/>
        <end position="338"/>
    </location>
</feature>
<evidence type="ECO:0000256" key="1">
    <source>
        <dbReference type="ARBA" id="ARBA00004141"/>
    </source>
</evidence>
<keyword evidence="4 5" id="KW-0472">Membrane</keyword>
<comment type="subcellular location">
    <subcellularLocation>
        <location evidence="1">Membrane</location>
        <topology evidence="1">Multi-pass membrane protein</topology>
    </subcellularLocation>
</comment>
<keyword evidence="2 5" id="KW-0812">Transmembrane</keyword>
<proteinExistence type="predicted"/>
<dbReference type="AlphaFoldDB" id="A0A0H5R5S6"/>
<feature type="transmembrane region" description="Helical" evidence="5">
    <location>
        <begin position="47"/>
        <end position="64"/>
    </location>
</feature>
<feature type="transmembrane region" description="Helical" evidence="5">
    <location>
        <begin position="109"/>
        <end position="129"/>
    </location>
</feature>
<feature type="transmembrane region" description="Helical" evidence="5">
    <location>
        <begin position="164"/>
        <end position="182"/>
    </location>
</feature>
<dbReference type="EMBL" id="HACM01008695">
    <property type="protein sequence ID" value="CRZ09137.1"/>
    <property type="molecule type" value="Transcribed_RNA"/>
</dbReference>
<feature type="transmembrane region" description="Helical" evidence="5">
    <location>
        <begin position="189"/>
        <end position="208"/>
    </location>
</feature>
<feature type="transmembrane region" description="Helical" evidence="5">
    <location>
        <begin position="321"/>
        <end position="340"/>
    </location>
</feature>
<accession>A0A0H5R5S6</accession>
<evidence type="ECO:0000256" key="5">
    <source>
        <dbReference type="SAM" id="Phobius"/>
    </source>
</evidence>
<reference evidence="7" key="1">
    <citation type="submission" date="2015-04" db="EMBL/GenBank/DDBJ databases">
        <title>The genome sequence of the plant pathogenic Rhizarian Plasmodiophora brassicae reveals insights in its biotrophic life cycle and the origin of chitin synthesis.</title>
        <authorList>
            <person name="Schwelm A."/>
            <person name="Fogelqvist J."/>
            <person name="Knaust A."/>
            <person name="Julke S."/>
            <person name="Lilja T."/>
            <person name="Dhandapani V."/>
            <person name="Bonilla-Rosso G."/>
            <person name="Karlsson M."/>
            <person name="Shevchenko A."/>
            <person name="Choi S.R."/>
            <person name="Kim H.G."/>
            <person name="Park J.Y."/>
            <person name="Lim Y.P."/>
            <person name="Ludwig-Muller J."/>
            <person name="Dixelius C."/>
        </authorList>
    </citation>
    <scope>NUCLEOTIDE SEQUENCE</scope>
    <source>
        <tissue evidence="7">Potato root galls</tissue>
    </source>
</reference>
<evidence type="ECO:0000256" key="3">
    <source>
        <dbReference type="ARBA" id="ARBA00022989"/>
    </source>
</evidence>
<organism evidence="7">
    <name type="scientific">Spongospora subterranea</name>
    <dbReference type="NCBI Taxonomy" id="70186"/>
    <lineage>
        <taxon>Eukaryota</taxon>
        <taxon>Sar</taxon>
        <taxon>Rhizaria</taxon>
        <taxon>Endomyxa</taxon>
        <taxon>Phytomyxea</taxon>
        <taxon>Plasmodiophorida</taxon>
        <taxon>Plasmodiophoridae</taxon>
        <taxon>Spongospora</taxon>
    </lineage>
</organism>
<dbReference type="Pfam" id="PF03151">
    <property type="entry name" value="TPT"/>
    <property type="match status" value="1"/>
</dbReference>
<name>A0A0H5R5S6_9EUKA</name>
<dbReference type="InterPro" id="IPR037185">
    <property type="entry name" value="EmrE-like"/>
</dbReference>
<feature type="transmembrane region" description="Helical" evidence="5">
    <location>
        <begin position="76"/>
        <end position="97"/>
    </location>
</feature>
<feature type="transmembrane region" description="Helical" evidence="5">
    <location>
        <begin position="263"/>
        <end position="280"/>
    </location>
</feature>
<evidence type="ECO:0000313" key="7">
    <source>
        <dbReference type="EMBL" id="CRZ09137.1"/>
    </source>
</evidence>
<evidence type="ECO:0000256" key="2">
    <source>
        <dbReference type="ARBA" id="ARBA00022692"/>
    </source>
</evidence>
<dbReference type="GO" id="GO:0016020">
    <property type="term" value="C:membrane"/>
    <property type="evidence" value="ECO:0007669"/>
    <property type="project" value="UniProtKB-SubCell"/>
</dbReference>